<dbReference type="AlphaFoldDB" id="A0A4V3ECW6"/>
<evidence type="ECO:0000256" key="1">
    <source>
        <dbReference type="SAM" id="MobiDB-lite"/>
    </source>
</evidence>
<reference evidence="2 3" key="1">
    <citation type="submission" date="2019-03" db="EMBL/GenBank/DDBJ databases">
        <title>Genomic Encyclopedia of Type Strains, Phase III (KMG-III): the genomes of soil and plant-associated and newly described type strains.</title>
        <authorList>
            <person name="Whitman W."/>
        </authorList>
    </citation>
    <scope>NUCLEOTIDE SEQUENCE [LARGE SCALE GENOMIC DNA]</scope>
    <source>
        <strain evidence="2 3">DSM 27373</strain>
    </source>
</reference>
<dbReference type="EMBL" id="SOAN01000002">
    <property type="protein sequence ID" value="TDS86912.1"/>
    <property type="molecule type" value="Genomic_DNA"/>
</dbReference>
<organism evidence="2 3">
    <name type="scientific">Nesterenkonia aurantiaca</name>
    <dbReference type="NCBI Taxonomy" id="1436010"/>
    <lineage>
        <taxon>Bacteria</taxon>
        <taxon>Bacillati</taxon>
        <taxon>Actinomycetota</taxon>
        <taxon>Actinomycetes</taxon>
        <taxon>Micrococcales</taxon>
        <taxon>Micrococcaceae</taxon>
        <taxon>Nesterenkonia</taxon>
    </lineage>
</organism>
<dbReference type="Proteomes" id="UP000294506">
    <property type="component" value="Unassembled WGS sequence"/>
</dbReference>
<comment type="caution">
    <text evidence="2">The sequence shown here is derived from an EMBL/GenBank/DDBJ whole genome shotgun (WGS) entry which is preliminary data.</text>
</comment>
<proteinExistence type="predicted"/>
<gene>
    <name evidence="2" type="ORF">EV640_102207</name>
</gene>
<accession>A0A4V3ECW6</accession>
<feature type="compositionally biased region" description="Basic and acidic residues" evidence="1">
    <location>
        <begin position="27"/>
        <end position="38"/>
    </location>
</feature>
<keyword evidence="3" id="KW-1185">Reference proteome</keyword>
<dbReference type="RefSeq" id="WP_133725877.1">
    <property type="nucleotide sequence ID" value="NZ_SOAN01000002.1"/>
</dbReference>
<evidence type="ECO:0000313" key="2">
    <source>
        <dbReference type="EMBL" id="TDS86912.1"/>
    </source>
</evidence>
<evidence type="ECO:0000313" key="3">
    <source>
        <dbReference type="Proteomes" id="UP000294506"/>
    </source>
</evidence>
<feature type="region of interest" description="Disordered" evidence="1">
    <location>
        <begin position="27"/>
        <end position="48"/>
    </location>
</feature>
<protein>
    <submittedName>
        <fullName evidence="2">Uncharacterized protein</fullName>
    </submittedName>
</protein>
<name>A0A4V3ECW6_9MICC</name>
<sequence length="118" mass="13058">MGRPLTERERDVLTFMIERAVPFADDRPVPAGSRERWRQSVPSTTAGRGCACGACPSIDLEDQHGQTPDGGDRIVLSAHHPKASLLLFIDEDRLSYLELAPHGDEVWDHFPPVAELSL</sequence>